<protein>
    <submittedName>
        <fullName evidence="1">Uncharacterized protein</fullName>
    </submittedName>
</protein>
<evidence type="ECO:0000313" key="1">
    <source>
        <dbReference type="EMBL" id="CEG24869.1"/>
    </source>
</evidence>
<comment type="caution">
    <text evidence="1">The sequence shown here is derived from an EMBL/GenBank/DDBJ whole genome shotgun (WGS) entry which is preliminary data.</text>
</comment>
<gene>
    <name evidence="1" type="ORF">BN1180_05712</name>
</gene>
<sequence length="103" mass="11927">MNQFQHGWFLCHAVFLALPLQIKENILVYYLLRAYLDGDVAVSPLIRKQNGPLNSFMRGPFNVKKYKNVLKQVNSGHNFAPNIPVLLSILEKHQRIRPIIFPD</sequence>
<keyword evidence="2" id="KW-1185">Reference proteome</keyword>
<evidence type="ECO:0000313" key="2">
    <source>
        <dbReference type="Proteomes" id="UP000182110"/>
    </source>
</evidence>
<dbReference type="EMBL" id="CCXW01000003">
    <property type="protein sequence ID" value="CEG24869.1"/>
    <property type="molecule type" value="Genomic_DNA"/>
</dbReference>
<name>A0AAN2PBY1_9BACI</name>
<dbReference type="AlphaFoldDB" id="A0AAN2PBY1"/>
<dbReference type="Proteomes" id="UP000182110">
    <property type="component" value="Unassembled WGS sequence"/>
</dbReference>
<organism evidence="1 2">
    <name type="scientific">Peribacillus simplex</name>
    <dbReference type="NCBI Taxonomy" id="1478"/>
    <lineage>
        <taxon>Bacteria</taxon>
        <taxon>Bacillati</taxon>
        <taxon>Bacillota</taxon>
        <taxon>Bacilli</taxon>
        <taxon>Bacillales</taxon>
        <taxon>Bacillaceae</taxon>
        <taxon>Peribacillus</taxon>
    </lineage>
</organism>
<accession>A0AAN2PBY1</accession>
<proteinExistence type="predicted"/>
<reference evidence="1 2" key="1">
    <citation type="journal article" date="2014" name="Genome Announc.">
        <title>Genome Sequence of Bacillus simplex Strain P558, Isolated from a Human Fecal Sample.</title>
        <authorList>
            <person name="Croce O."/>
            <person name="Hugon P."/>
            <person name="Lagier J.C."/>
            <person name="Bibi F."/>
            <person name="Robert C."/>
            <person name="Azhar E.I."/>
            <person name="Raoult D."/>
            <person name="Fournier P.E."/>
        </authorList>
    </citation>
    <scope>NUCLEOTIDE SEQUENCE [LARGE SCALE GENOMIC DNA]</scope>
    <source>
        <strain evidence="1 2">P558</strain>
    </source>
</reference>